<evidence type="ECO:0000313" key="4">
    <source>
        <dbReference type="Proteomes" id="UP000786183"/>
    </source>
</evidence>
<dbReference type="InterPro" id="IPR021533">
    <property type="entry name" value="PepSY-like"/>
</dbReference>
<feature type="domain" description="Putative beta-lactamase-inhibitor-like PepSY-like" evidence="2">
    <location>
        <begin position="51"/>
        <end position="130"/>
    </location>
</feature>
<dbReference type="Pfam" id="PF11396">
    <property type="entry name" value="PepSY_like"/>
    <property type="match status" value="1"/>
</dbReference>
<dbReference type="Gene3D" id="3.40.1420.30">
    <property type="match status" value="1"/>
</dbReference>
<proteinExistence type="predicted"/>
<evidence type="ECO:0000313" key="3">
    <source>
        <dbReference type="EMBL" id="MBZ7987230.1"/>
    </source>
</evidence>
<dbReference type="RefSeq" id="WP_172231390.1">
    <property type="nucleotide sequence ID" value="NZ_CP035946.1"/>
</dbReference>
<dbReference type="SUPFAM" id="SSF160574">
    <property type="entry name" value="BT0923-like"/>
    <property type="match status" value="1"/>
</dbReference>
<name>A0ABS7WTE3_9BACT</name>
<reference evidence="3 4" key="1">
    <citation type="submission" date="2020-07" db="EMBL/GenBank/DDBJ databases">
        <title>Transfer of Campylobacter canadensis to the novel genus Avispirillum gen. nov., that also includes two novel species recovered from migratory waterfowl: Avispirillum anseris sp. nov. and Avispirillum brantae sp. nov.</title>
        <authorList>
            <person name="Miller W.G."/>
            <person name="Chapman M.H."/>
            <person name="Yee E."/>
            <person name="Inglis G.D."/>
        </authorList>
    </citation>
    <scope>NUCLEOTIDE SEQUENCE [LARGE SCALE GENOMIC DNA]</scope>
    <source>
        <strain evidence="3 4">L283</strain>
    </source>
</reference>
<dbReference type="EMBL" id="JACGBB010000006">
    <property type="protein sequence ID" value="MBZ7987230.1"/>
    <property type="molecule type" value="Genomic_DNA"/>
</dbReference>
<keyword evidence="1" id="KW-0732">Signal</keyword>
<feature type="signal peptide" evidence="1">
    <location>
        <begin position="1"/>
        <end position="16"/>
    </location>
</feature>
<gene>
    <name evidence="3" type="ORF">AVCANL283_03765</name>
</gene>
<keyword evidence="4" id="KW-1185">Reference proteome</keyword>
<accession>A0ABS7WTE3</accession>
<comment type="caution">
    <text evidence="3">The sequence shown here is derived from an EMBL/GenBank/DDBJ whole genome shotgun (WGS) entry which is preliminary data.</text>
</comment>
<dbReference type="Proteomes" id="UP000786183">
    <property type="component" value="Unassembled WGS sequence"/>
</dbReference>
<feature type="chain" id="PRO_5047331159" evidence="1">
    <location>
        <begin position="17"/>
        <end position="136"/>
    </location>
</feature>
<sequence>MKKFMLGCVLAASLFADTVISPDALPQAAKDFVKTHFSNATIAYAEKDWTSFDVKLSTGAKLEFTSSGKIKEIDTKYSEFPDSILPDILAKAKASQANAKLRKLEKNINGYELKFTNGMEVYINEKGDVIATKFDD</sequence>
<evidence type="ECO:0000259" key="2">
    <source>
        <dbReference type="Pfam" id="PF11396"/>
    </source>
</evidence>
<protein>
    <submittedName>
        <fullName evidence="3">PepSY-like domain-containing protein</fullName>
    </submittedName>
</protein>
<evidence type="ECO:0000256" key="1">
    <source>
        <dbReference type="SAM" id="SignalP"/>
    </source>
</evidence>
<organism evidence="3 4">
    <name type="scientific">Campylobacter canadensis</name>
    <dbReference type="NCBI Taxonomy" id="449520"/>
    <lineage>
        <taxon>Bacteria</taxon>
        <taxon>Pseudomonadati</taxon>
        <taxon>Campylobacterota</taxon>
        <taxon>Epsilonproteobacteria</taxon>
        <taxon>Campylobacterales</taxon>
        <taxon>Campylobacteraceae</taxon>
        <taxon>Campylobacter</taxon>
    </lineage>
</organism>